<evidence type="ECO:0000259" key="3">
    <source>
        <dbReference type="PROSITE" id="PS50937"/>
    </source>
</evidence>
<evidence type="ECO:0000313" key="4">
    <source>
        <dbReference type="EMBL" id="MCD2517290.1"/>
    </source>
</evidence>
<dbReference type="PROSITE" id="PS00552">
    <property type="entry name" value="HTH_MERR_1"/>
    <property type="match status" value="1"/>
</dbReference>
<evidence type="ECO:0000256" key="2">
    <source>
        <dbReference type="SAM" id="Coils"/>
    </source>
</evidence>
<dbReference type="EMBL" id="JAJNOC010000004">
    <property type="protein sequence ID" value="MCD2517290.1"/>
    <property type="molecule type" value="Genomic_DNA"/>
</dbReference>
<organism evidence="4 5">
    <name type="scientific">Massilia phyllostachyos</name>
    <dbReference type="NCBI Taxonomy" id="2898585"/>
    <lineage>
        <taxon>Bacteria</taxon>
        <taxon>Pseudomonadati</taxon>
        <taxon>Pseudomonadota</taxon>
        <taxon>Betaproteobacteria</taxon>
        <taxon>Burkholderiales</taxon>
        <taxon>Oxalobacteraceae</taxon>
        <taxon>Telluria group</taxon>
        <taxon>Massilia</taxon>
    </lineage>
</organism>
<dbReference type="InterPro" id="IPR000551">
    <property type="entry name" value="MerR-type_HTH_dom"/>
</dbReference>
<name>A0ABS8Q6B7_9BURK</name>
<dbReference type="PRINTS" id="PR00040">
    <property type="entry name" value="HTHMERR"/>
</dbReference>
<dbReference type="InterPro" id="IPR047057">
    <property type="entry name" value="MerR_fam"/>
</dbReference>
<comment type="caution">
    <text evidence="4">The sequence shown here is derived from an EMBL/GenBank/DDBJ whole genome shotgun (WGS) entry which is preliminary data.</text>
</comment>
<keyword evidence="5" id="KW-1185">Reference proteome</keyword>
<feature type="coiled-coil region" evidence="2">
    <location>
        <begin position="76"/>
        <end position="106"/>
    </location>
</feature>
<protein>
    <submittedName>
        <fullName evidence="4">MerR family transcriptional regulator</fullName>
    </submittedName>
</protein>
<accession>A0ABS8Q6B7</accession>
<dbReference type="Gene3D" id="1.10.1660.10">
    <property type="match status" value="1"/>
</dbReference>
<reference evidence="4" key="1">
    <citation type="submission" date="2021-11" db="EMBL/GenBank/DDBJ databases">
        <title>The complete genome of Massilia sp sp. G4R7.</title>
        <authorList>
            <person name="Liu L."/>
            <person name="Yue J."/>
            <person name="Yuan J."/>
            <person name="Yang F."/>
            <person name="Li L."/>
        </authorList>
    </citation>
    <scope>NUCLEOTIDE SEQUENCE</scope>
    <source>
        <strain evidence="4">G4R7</strain>
    </source>
</reference>
<dbReference type="Pfam" id="PF13411">
    <property type="entry name" value="MerR_1"/>
    <property type="match status" value="1"/>
</dbReference>
<evidence type="ECO:0000313" key="5">
    <source>
        <dbReference type="Proteomes" id="UP001179361"/>
    </source>
</evidence>
<sequence length="339" mass="38389">MLKVGELATRAGLTVRTLHHYDSLGLLRPSARSDAGYRLYNLDDVARLQQIQALRAFGMGLGDIGAYLDSPAGSPLAIVERQLTALERQIREAAHMRDQLRTLRSRLASGEQPDLSTWLTTLEHMTMYEHYFSQEELARLPLYQNREAQLEWQELVRTAQTLKDSGTDPASPEATTFAERWLRCVERDSGGDPDFVLRLTTMAAQDAAGEQEMRMSPELLDYMRRAMAELRFGVYGRYLSQETIERMRRHELAHSDEWIVLAKEIRGCMAIDPEAQSEQAKGLARRWFGLFTDMVGDDPEVVAQFRKASASEPLLRIGTGIGDDVIAFLRRAMQNMHAA</sequence>
<dbReference type="PROSITE" id="PS50937">
    <property type="entry name" value="HTH_MERR_2"/>
    <property type="match status" value="1"/>
</dbReference>
<gene>
    <name evidence="4" type="ORF">LQ564_13330</name>
</gene>
<proteinExistence type="predicted"/>
<feature type="domain" description="HTH merR-type" evidence="3">
    <location>
        <begin position="1"/>
        <end position="70"/>
    </location>
</feature>
<dbReference type="Proteomes" id="UP001179361">
    <property type="component" value="Unassembled WGS sequence"/>
</dbReference>
<dbReference type="SUPFAM" id="SSF46955">
    <property type="entry name" value="Putative DNA-binding domain"/>
    <property type="match status" value="1"/>
</dbReference>
<keyword evidence="2" id="KW-0175">Coiled coil</keyword>
<keyword evidence="1" id="KW-0238">DNA-binding</keyword>
<dbReference type="RefSeq" id="WP_231058593.1">
    <property type="nucleotide sequence ID" value="NZ_JAJNOC010000004.1"/>
</dbReference>
<dbReference type="InterPro" id="IPR009061">
    <property type="entry name" value="DNA-bd_dom_put_sf"/>
</dbReference>
<dbReference type="Pfam" id="PF07739">
    <property type="entry name" value="TipAS"/>
    <property type="match status" value="1"/>
</dbReference>
<dbReference type="InterPro" id="IPR012925">
    <property type="entry name" value="TipAS_dom"/>
</dbReference>
<dbReference type="PANTHER" id="PTHR30204:SF90">
    <property type="entry name" value="HTH-TYPE TRANSCRIPTIONAL ACTIVATOR MTA"/>
    <property type="match status" value="1"/>
</dbReference>
<dbReference type="PANTHER" id="PTHR30204">
    <property type="entry name" value="REDOX-CYCLING DRUG-SENSING TRANSCRIPTIONAL ACTIVATOR SOXR"/>
    <property type="match status" value="1"/>
</dbReference>
<dbReference type="SMART" id="SM00422">
    <property type="entry name" value="HTH_MERR"/>
    <property type="match status" value="1"/>
</dbReference>
<evidence type="ECO:0000256" key="1">
    <source>
        <dbReference type="ARBA" id="ARBA00023125"/>
    </source>
</evidence>